<dbReference type="SUPFAM" id="SSF48452">
    <property type="entry name" value="TPR-like"/>
    <property type="match status" value="2"/>
</dbReference>
<dbReference type="GO" id="GO:0005737">
    <property type="term" value="C:cytoplasm"/>
    <property type="evidence" value="ECO:0007669"/>
    <property type="project" value="UniProtKB-SubCell"/>
</dbReference>
<dbReference type="GO" id="GO:0051879">
    <property type="term" value="F:Hsp90 protein binding"/>
    <property type="evidence" value="ECO:0007669"/>
    <property type="project" value="TreeGrafter"/>
</dbReference>
<feature type="repeat" description="TPR" evidence="9">
    <location>
        <begin position="6"/>
        <end position="39"/>
    </location>
</feature>
<protein>
    <recommendedName>
        <fullName evidence="7">Hsp70-Hsp90 organising protein</fullName>
    </recommendedName>
    <alternativeName>
        <fullName evidence="8">Stress-inducible protein 1</fullName>
    </alternativeName>
</protein>
<proteinExistence type="predicted"/>
<evidence type="ECO:0000256" key="8">
    <source>
        <dbReference type="ARBA" id="ARBA00076447"/>
    </source>
</evidence>
<dbReference type="PANTHER" id="PTHR22904">
    <property type="entry name" value="TPR REPEAT CONTAINING PROTEIN"/>
    <property type="match status" value="1"/>
</dbReference>
<dbReference type="OrthoDB" id="2423701at2759"/>
<comment type="function">
    <text evidence="5">Acts as a co-chaperone and mediates the association of the chaperones HSP70 and HSP90 probably facilitating substrate transfer from HSP70 to HSP90. Stimulates HSP70 ATPase activity and, in contrast, inhibits HSP90 ATPase activity.</text>
</comment>
<dbReference type="FunFam" id="1.25.40.10:FF:000825">
    <property type="entry name" value="Molecular co-chaperone STI1"/>
    <property type="match status" value="1"/>
</dbReference>
<evidence type="ECO:0000256" key="1">
    <source>
        <dbReference type="ARBA" id="ARBA00004496"/>
    </source>
</evidence>
<gene>
    <name evidence="10" type="ORF">F444_10733</name>
</gene>
<keyword evidence="4 9" id="KW-0802">TPR repeat</keyword>
<dbReference type="FunFam" id="1.25.40.10:FF:000020">
    <property type="entry name" value="Stress-induced phosphoprotein 1"/>
    <property type="match status" value="1"/>
</dbReference>
<keyword evidence="3" id="KW-0677">Repeat</keyword>
<organism evidence="10 11">
    <name type="scientific">Phytophthora nicotianae P1976</name>
    <dbReference type="NCBI Taxonomy" id="1317066"/>
    <lineage>
        <taxon>Eukaryota</taxon>
        <taxon>Sar</taxon>
        <taxon>Stramenopiles</taxon>
        <taxon>Oomycota</taxon>
        <taxon>Peronosporomycetes</taxon>
        <taxon>Peronosporales</taxon>
        <taxon>Peronosporaceae</taxon>
        <taxon>Phytophthora</taxon>
    </lineage>
</organism>
<comment type="subcellular location">
    <subcellularLocation>
        <location evidence="1">Cytoplasm</location>
    </subcellularLocation>
</comment>
<dbReference type="AlphaFoldDB" id="A0A081A330"/>
<evidence type="ECO:0000256" key="3">
    <source>
        <dbReference type="ARBA" id="ARBA00022737"/>
    </source>
</evidence>
<sequence>MVNAAADAKKNEGNEAFKKQDYSNAVAKYTEAIEIDATNHVYFSNRSAAYAGWGKFQEAADDAAECIRINPQFVKAYHRHGVALKGLKKYDEALATLRAGQRVDFNNADLNRLVTEIEPLQARAEQAKRSGMSPAELLKERGNDAFKSAAFEKAIELYGEAIEACNDKPGSALALSCYNNRAACNQQLSNFSGVIRDCTHVLEYDEKNQKALLRRALAYEGLERYRLALQDIRALLAINPSIDIANKAQHRLSNYVRQLKQNN</sequence>
<dbReference type="SMART" id="SM00028">
    <property type="entry name" value="TPR"/>
    <property type="match status" value="6"/>
</dbReference>
<evidence type="ECO:0000256" key="9">
    <source>
        <dbReference type="PROSITE-ProRule" id="PRU00339"/>
    </source>
</evidence>
<evidence type="ECO:0000256" key="5">
    <source>
        <dbReference type="ARBA" id="ARBA00056105"/>
    </source>
</evidence>
<evidence type="ECO:0000256" key="7">
    <source>
        <dbReference type="ARBA" id="ARBA00074766"/>
    </source>
</evidence>
<dbReference type="PROSITE" id="PS50005">
    <property type="entry name" value="TPR"/>
    <property type="match status" value="1"/>
</dbReference>
<evidence type="ECO:0000256" key="2">
    <source>
        <dbReference type="ARBA" id="ARBA00022490"/>
    </source>
</evidence>
<evidence type="ECO:0000256" key="4">
    <source>
        <dbReference type="ARBA" id="ARBA00022803"/>
    </source>
</evidence>
<evidence type="ECO:0000256" key="6">
    <source>
        <dbReference type="ARBA" id="ARBA00066016"/>
    </source>
</evidence>
<dbReference type="InterPro" id="IPR019734">
    <property type="entry name" value="TPR_rpt"/>
</dbReference>
<comment type="caution">
    <text evidence="10">The sequence shown here is derived from an EMBL/GenBank/DDBJ whole genome shotgun (WGS) entry which is preliminary data.</text>
</comment>
<dbReference type="EMBL" id="ANJA01001926">
    <property type="protein sequence ID" value="ETO73291.1"/>
    <property type="molecule type" value="Genomic_DNA"/>
</dbReference>
<dbReference type="InterPro" id="IPR011990">
    <property type="entry name" value="TPR-like_helical_dom_sf"/>
</dbReference>
<reference evidence="10 11" key="1">
    <citation type="submission" date="2013-11" db="EMBL/GenBank/DDBJ databases">
        <title>The Genome Sequence of Phytophthora parasitica P1976.</title>
        <authorList>
            <consortium name="The Broad Institute Genomics Platform"/>
            <person name="Russ C."/>
            <person name="Tyler B."/>
            <person name="Panabieres F."/>
            <person name="Shan W."/>
            <person name="Tripathy S."/>
            <person name="Grunwald N."/>
            <person name="Machado M."/>
            <person name="Johnson C.S."/>
            <person name="Walker B."/>
            <person name="Young S."/>
            <person name="Zeng Q."/>
            <person name="Gargeya S."/>
            <person name="Fitzgerald M."/>
            <person name="Haas B."/>
            <person name="Abouelleil A."/>
            <person name="Allen A.W."/>
            <person name="Alvarado L."/>
            <person name="Arachchi H.M."/>
            <person name="Berlin A.M."/>
            <person name="Chapman S.B."/>
            <person name="Gainer-Dewar J."/>
            <person name="Goldberg J."/>
            <person name="Griggs A."/>
            <person name="Gujja S."/>
            <person name="Hansen M."/>
            <person name="Howarth C."/>
            <person name="Imamovic A."/>
            <person name="Ireland A."/>
            <person name="Larimer J."/>
            <person name="McCowan C."/>
            <person name="Murphy C."/>
            <person name="Pearson M."/>
            <person name="Poon T.W."/>
            <person name="Priest M."/>
            <person name="Roberts A."/>
            <person name="Saif S."/>
            <person name="Shea T."/>
            <person name="Sisk P."/>
            <person name="Sykes S."/>
            <person name="Wortman J."/>
            <person name="Nusbaum C."/>
            <person name="Birren B."/>
        </authorList>
    </citation>
    <scope>NUCLEOTIDE SEQUENCE [LARGE SCALE GENOMIC DNA]</scope>
    <source>
        <strain evidence="10 11">P1976</strain>
    </source>
</reference>
<name>A0A081A330_PHYNI</name>
<keyword evidence="2" id="KW-0963">Cytoplasm</keyword>
<accession>A0A081A330</accession>
<dbReference type="PANTHER" id="PTHR22904:SF523">
    <property type="entry name" value="STRESS-INDUCED-PHOSPHOPROTEIN 1"/>
    <property type="match status" value="1"/>
</dbReference>
<comment type="subunit">
    <text evidence="6">Monomer. Homodimer. Forms a complex composed of HOP and chaperones HSP70 and HSP90; the interaction is stronger in the absence of ATP. Interacts (via TPR 1, 2, 3, 7, 8 and 9 repeats) with HSP70 (via C-terminus); the interaction is direct and is stronger in the absence of ATP. Interacts (via TPR 4, 5 and 6 repeats) with HSP90 (via C-terminus); the interaction is direct.</text>
</comment>
<evidence type="ECO:0000313" key="10">
    <source>
        <dbReference type="EMBL" id="ETO73291.1"/>
    </source>
</evidence>
<dbReference type="Gene3D" id="1.25.40.10">
    <property type="entry name" value="Tetratricopeptide repeat domain"/>
    <property type="match status" value="2"/>
</dbReference>
<evidence type="ECO:0000313" key="11">
    <source>
        <dbReference type="Proteomes" id="UP000028582"/>
    </source>
</evidence>
<dbReference type="Proteomes" id="UP000028582">
    <property type="component" value="Unassembled WGS sequence"/>
</dbReference>
<dbReference type="Pfam" id="PF13181">
    <property type="entry name" value="TPR_8"/>
    <property type="match status" value="2"/>
</dbReference>